<dbReference type="InterPro" id="IPR016047">
    <property type="entry name" value="M23ase_b-sheet_dom"/>
</dbReference>
<dbReference type="PANTHER" id="PTHR21666:SF289">
    <property type="entry name" value="L-ALA--D-GLU ENDOPEPTIDASE"/>
    <property type="match status" value="1"/>
</dbReference>
<dbReference type="PANTHER" id="PTHR21666">
    <property type="entry name" value="PEPTIDASE-RELATED"/>
    <property type="match status" value="1"/>
</dbReference>
<proteinExistence type="predicted"/>
<dbReference type="InterPro" id="IPR050570">
    <property type="entry name" value="Cell_wall_metabolism_enzyme"/>
</dbReference>
<feature type="chain" id="PRO_5010265936" description="M23ase beta-sheet core domain-containing protein" evidence="2">
    <location>
        <begin position="24"/>
        <end position="625"/>
    </location>
</feature>
<dbReference type="InterPro" id="IPR011055">
    <property type="entry name" value="Dup_hybrid_motif"/>
</dbReference>
<evidence type="ECO:0000313" key="4">
    <source>
        <dbReference type="EMBL" id="OHX66340.1"/>
    </source>
</evidence>
<dbReference type="RefSeq" id="WP_044224884.1">
    <property type="nucleotide sequence ID" value="NZ_JRYR02000001.1"/>
</dbReference>
<sequence length="625" mass="72620">MKNFFFLIVSLFNSFLLFGQSTAKDSDNKYLFPIRPGQRNYFAGSMGELRTTHFHGGLDIKTGGVEGLPIHAAADGYIIRMKVSTFGYGRVLYMMHPNGETTVYAHQQHFNDELEAYIVQQQYAQKSFEVNLENLPKDLFVFRKGDIIGYSGNSGSSSAPHLHFEIRDKEERPLNPVHYRFSEVIDKIPPTVRAIRLKPLDIHSRVNGAFEIQKKVVSGKNGQYKIYQPFDALGKIGIEIDTYDRADGTYNKYGINTIKVYDNDKLIYHHEIDKIPFDLSANINTFTDYEAFQKERKRYQRLYHWDANHLSIYPNNNLNGFLTIDDQQTHQIKIELWDSFQNKSTVNFNIEGKGIKPSIKNKAINDQLKIEENILKISSADKSTDTLYINFPFYSIPIPLSYETPSQNVYLWDLRNGIPASYSINNIKNDTFLKHLIPSGKHFIYYDDEFTFEFDKEVLFDSLYLNIEKINNEFIIGQQYLPMHKSVEIKYKVKDTTLVKPKNFVYKKDRKGEWEYVGGKWEGNTITFKTNRWGTFGIFSENVPPKIIPLKKWKHNQLRFKIEDDASGIATYEATLNGEFILLEYDAKKDYLQTRLRDDKAALKGEFIMKVRDHAGNESVFRTNN</sequence>
<dbReference type="Proteomes" id="UP000179797">
    <property type="component" value="Unassembled WGS sequence"/>
</dbReference>
<evidence type="ECO:0000256" key="2">
    <source>
        <dbReference type="SAM" id="SignalP"/>
    </source>
</evidence>
<reference evidence="4 5" key="1">
    <citation type="journal article" date="2012" name="Int. J. Syst. Evol. Microbiol.">
        <title>Flammeovirga pacifica sp. nov., isolated from deep-sea sediment.</title>
        <authorList>
            <person name="Xu H."/>
            <person name="Fu Y."/>
            <person name="Yang N."/>
            <person name="Ding Z."/>
            <person name="Lai Q."/>
            <person name="Zeng R."/>
        </authorList>
    </citation>
    <scope>NUCLEOTIDE SEQUENCE [LARGE SCALE GENOMIC DNA]</scope>
    <source>
        <strain evidence="5">DSM 24597 / LMG 26175 / WPAGA1</strain>
    </source>
</reference>
<comment type="caution">
    <text evidence="4">The sequence shown here is derived from an EMBL/GenBank/DDBJ whole genome shotgun (WGS) entry which is preliminary data.</text>
</comment>
<evidence type="ECO:0000256" key="1">
    <source>
        <dbReference type="ARBA" id="ARBA00022729"/>
    </source>
</evidence>
<organism evidence="4 5">
    <name type="scientific">Flammeovirga pacifica</name>
    <dbReference type="NCBI Taxonomy" id="915059"/>
    <lineage>
        <taxon>Bacteria</taxon>
        <taxon>Pseudomonadati</taxon>
        <taxon>Bacteroidota</taxon>
        <taxon>Cytophagia</taxon>
        <taxon>Cytophagales</taxon>
        <taxon>Flammeovirgaceae</taxon>
        <taxon>Flammeovirga</taxon>
    </lineage>
</organism>
<accession>A0A1S1YZB5</accession>
<dbReference type="AlphaFoldDB" id="A0A1S1YZB5"/>
<dbReference type="GO" id="GO:0004222">
    <property type="term" value="F:metalloendopeptidase activity"/>
    <property type="evidence" value="ECO:0007669"/>
    <property type="project" value="TreeGrafter"/>
</dbReference>
<dbReference type="STRING" id="915059.NH26_08240"/>
<evidence type="ECO:0000259" key="3">
    <source>
        <dbReference type="Pfam" id="PF01551"/>
    </source>
</evidence>
<dbReference type="OrthoDB" id="9810477at2"/>
<keyword evidence="5" id="KW-1185">Reference proteome</keyword>
<dbReference type="SUPFAM" id="SSF51261">
    <property type="entry name" value="Duplicated hybrid motif"/>
    <property type="match status" value="2"/>
</dbReference>
<feature type="domain" description="M23ase beta-sheet core" evidence="3">
    <location>
        <begin position="54"/>
        <end position="111"/>
    </location>
</feature>
<feature type="signal peptide" evidence="2">
    <location>
        <begin position="1"/>
        <end position="23"/>
    </location>
</feature>
<dbReference type="EMBL" id="JRYR02000001">
    <property type="protein sequence ID" value="OHX66340.1"/>
    <property type="molecule type" value="Genomic_DNA"/>
</dbReference>
<dbReference type="Pfam" id="PF01551">
    <property type="entry name" value="Peptidase_M23"/>
    <property type="match status" value="1"/>
</dbReference>
<evidence type="ECO:0000313" key="5">
    <source>
        <dbReference type="Proteomes" id="UP000179797"/>
    </source>
</evidence>
<dbReference type="CDD" id="cd12797">
    <property type="entry name" value="M23_peptidase"/>
    <property type="match status" value="1"/>
</dbReference>
<protein>
    <recommendedName>
        <fullName evidence="3">M23ase beta-sheet core domain-containing protein</fullName>
    </recommendedName>
</protein>
<gene>
    <name evidence="4" type="ORF">NH26_08240</name>
</gene>
<name>A0A1S1YZB5_FLAPC</name>
<dbReference type="Gene3D" id="2.70.70.10">
    <property type="entry name" value="Glucose Permease (Domain IIA)"/>
    <property type="match status" value="1"/>
</dbReference>
<keyword evidence="1 2" id="KW-0732">Signal</keyword>